<dbReference type="Gene3D" id="1.10.606.20">
    <property type="match status" value="1"/>
</dbReference>
<dbReference type="SUPFAM" id="SSF48317">
    <property type="entry name" value="Acid phosphatase/Vanadium-dependent haloperoxidase"/>
    <property type="match status" value="1"/>
</dbReference>
<dbReference type="EC" id="1.11.1.-" evidence="3"/>
<keyword evidence="3" id="KW-0560">Oxidoreductase</keyword>
<dbReference type="EMBL" id="CP145607">
    <property type="protein sequence ID" value="WWM71729.1"/>
    <property type="molecule type" value="Genomic_DNA"/>
</dbReference>
<organism evidence="3 4">
    <name type="scientific">Sphingomonas kaistensis</name>
    <dbReference type="NCBI Taxonomy" id="298708"/>
    <lineage>
        <taxon>Bacteria</taxon>
        <taxon>Pseudomonadati</taxon>
        <taxon>Pseudomonadota</taxon>
        <taxon>Alphaproteobacteria</taxon>
        <taxon>Sphingomonadales</taxon>
        <taxon>Sphingomonadaceae</taxon>
        <taxon>Sphingomonas</taxon>
    </lineage>
</organism>
<accession>A0ABZ2G5C9</accession>
<reference evidence="3 4" key="1">
    <citation type="submission" date="2024-02" db="EMBL/GenBank/DDBJ databases">
        <title>Full genome sequence of Sphingomonas kaistensis.</title>
        <authorList>
            <person name="Poletto B.L."/>
            <person name="Silva G."/>
            <person name="Galante D."/>
            <person name="Campos K.R."/>
            <person name="Santos M.B.N."/>
            <person name="Sacchi C.T."/>
        </authorList>
    </citation>
    <scope>NUCLEOTIDE SEQUENCE [LARGE SCALE GENOMIC DNA]</scope>
    <source>
        <strain evidence="3 4">MA4R</strain>
    </source>
</reference>
<evidence type="ECO:0000313" key="3">
    <source>
        <dbReference type="EMBL" id="WWM71729.1"/>
    </source>
</evidence>
<dbReference type="PANTHER" id="PTHR34599:SF2">
    <property type="entry name" value="TRAF-TYPE DOMAIN-CONTAINING PROTEIN"/>
    <property type="match status" value="1"/>
</dbReference>
<proteinExistence type="predicted"/>
<dbReference type="InterPro" id="IPR036938">
    <property type="entry name" value="PAP2/HPO_sf"/>
</dbReference>
<feature type="domain" description="Vanadium-dependent haloperoxidase NapH1-like second helical-bundle" evidence="2">
    <location>
        <begin position="324"/>
        <end position="488"/>
    </location>
</feature>
<name>A0ABZ2G5C9_9SPHN</name>
<dbReference type="Pfam" id="PF22778">
    <property type="entry name" value="VCPO_2nd"/>
    <property type="match status" value="1"/>
</dbReference>
<dbReference type="InterPro" id="IPR052559">
    <property type="entry name" value="V-haloperoxidase"/>
</dbReference>
<keyword evidence="4" id="KW-1185">Reference proteome</keyword>
<feature type="domain" description="DUF6851" evidence="1">
    <location>
        <begin position="58"/>
        <end position="209"/>
    </location>
</feature>
<gene>
    <name evidence="3" type="ORF">V6R86_01540</name>
</gene>
<protein>
    <submittedName>
        <fullName evidence="3">Vanadium-dependent haloperoxidase</fullName>
        <ecNumber evidence="3">1.11.1.-</ecNumber>
    </submittedName>
</protein>
<sequence>MIDSKNDSISVVQAWEALVSHGSTINRWNDLILSLLEVATNEPSLRMGPPMVARALAMIYSAAYQAWSPFSDNAKPYLPGGPSRRPQPQRTEQNKAVAVSYAIYRTSLDLFNHPVLISMLREQMIAIGLDPNDASTSGNVPSAVGNNAAAAVLASRQNDNSNQDGTMAGSSNPGQPYGDYTDYKAFNNAGLAFGATLRRHVKDVRRWQPLSYIDPLGGEVKTPGYIAPHWGNVTPFSLTTGSQFRPAPPAGWTPDAPSLALNQAFLDQARYVVEVQNELTLEQKIIAEFWADGPRSWLPPGHWCEIAGLVSKHYRYSIDDDAKLFFALTNAILDASIATWEAKRFYDYARPITAIRWLYAGFKINAWAGPGLGTNLIDGERWRPYQKDTFPTPPFPEYTSGHSAFSMAAAVVLAAYTKSDRFTLQHIQEVPLAAEPEIAGLPVTLTWNSFSEAAFSAGESRLFGGIHFFEGNVQGLELGRKVGLAAWAKAQTYFA</sequence>
<evidence type="ECO:0000259" key="1">
    <source>
        <dbReference type="Pfam" id="PF21167"/>
    </source>
</evidence>
<evidence type="ECO:0000259" key="2">
    <source>
        <dbReference type="Pfam" id="PF22778"/>
    </source>
</evidence>
<dbReference type="InterPro" id="IPR049283">
    <property type="entry name" value="DUF6851"/>
</dbReference>
<keyword evidence="3" id="KW-0575">Peroxidase</keyword>
<dbReference type="GO" id="GO:0004601">
    <property type="term" value="F:peroxidase activity"/>
    <property type="evidence" value="ECO:0007669"/>
    <property type="project" value="UniProtKB-KW"/>
</dbReference>
<dbReference type="Pfam" id="PF21167">
    <property type="entry name" value="DUF6851"/>
    <property type="match status" value="1"/>
</dbReference>
<evidence type="ECO:0000313" key="4">
    <source>
        <dbReference type="Proteomes" id="UP001382935"/>
    </source>
</evidence>
<dbReference type="Proteomes" id="UP001382935">
    <property type="component" value="Chromosome"/>
</dbReference>
<dbReference type="PANTHER" id="PTHR34599">
    <property type="entry name" value="PEROXIDASE-RELATED"/>
    <property type="match status" value="1"/>
</dbReference>
<dbReference type="RefSeq" id="WP_338505366.1">
    <property type="nucleotide sequence ID" value="NZ_CP145607.1"/>
</dbReference>
<dbReference type="InterPro" id="IPR055161">
    <property type="entry name" value="NapH1-like_2nd"/>
</dbReference>
<dbReference type="CDD" id="cd03398">
    <property type="entry name" value="PAP2_haloperoxidase"/>
    <property type="match status" value="1"/>
</dbReference>